<dbReference type="EMBL" id="JAVHNS010000011">
    <property type="protein sequence ID" value="KAK6340077.1"/>
    <property type="molecule type" value="Genomic_DNA"/>
</dbReference>
<dbReference type="Proteomes" id="UP001373714">
    <property type="component" value="Unassembled WGS sequence"/>
</dbReference>
<evidence type="ECO:0000313" key="2">
    <source>
        <dbReference type="Proteomes" id="UP001373714"/>
    </source>
</evidence>
<keyword evidence="2" id="KW-1185">Reference proteome</keyword>
<sequence length="240" mass="27523">MSLRLLNSALKCRASTLSINYGCMPRLIRVIALQNTCYVRVQLRHFSRELKPDSQSSAGTPSVATTIVTELQKANVRCTKIGIEILEEIYAEYTCSEVLAYDQSYDLWDIMAVAAVGNPNSLSAFDLNTSKVRQWRSEDALDLWLDYKTYKLWEALYKNSTIFKDMIDYEEQDFVNFHRPSITSQELWIWMTRIIREGIVDREDVDNLPEVMFRDIVIGSGELAEKLASKPAAIRAGQEF</sequence>
<name>A0AAV9UEI8_9PEZI</name>
<proteinExistence type="predicted"/>
<protein>
    <submittedName>
        <fullName evidence="1">Uncharacterized protein</fullName>
    </submittedName>
</protein>
<reference evidence="1 2" key="1">
    <citation type="submission" date="2019-10" db="EMBL/GenBank/DDBJ databases">
        <authorList>
            <person name="Palmer J.M."/>
        </authorList>
    </citation>
    <scope>NUCLEOTIDE SEQUENCE [LARGE SCALE GENOMIC DNA]</scope>
    <source>
        <strain evidence="1 2">TWF730</strain>
    </source>
</reference>
<organism evidence="1 2">
    <name type="scientific">Orbilia blumenaviensis</name>
    <dbReference type="NCBI Taxonomy" id="1796055"/>
    <lineage>
        <taxon>Eukaryota</taxon>
        <taxon>Fungi</taxon>
        <taxon>Dikarya</taxon>
        <taxon>Ascomycota</taxon>
        <taxon>Pezizomycotina</taxon>
        <taxon>Orbiliomycetes</taxon>
        <taxon>Orbiliales</taxon>
        <taxon>Orbiliaceae</taxon>
        <taxon>Orbilia</taxon>
    </lineage>
</organism>
<accession>A0AAV9UEI8</accession>
<gene>
    <name evidence="1" type="ORF">TWF730_001850</name>
</gene>
<evidence type="ECO:0000313" key="1">
    <source>
        <dbReference type="EMBL" id="KAK6340077.1"/>
    </source>
</evidence>
<comment type="caution">
    <text evidence="1">The sequence shown here is derived from an EMBL/GenBank/DDBJ whole genome shotgun (WGS) entry which is preliminary data.</text>
</comment>
<dbReference type="AlphaFoldDB" id="A0AAV9UEI8"/>